<evidence type="ECO:0000256" key="1">
    <source>
        <dbReference type="ARBA" id="ARBA00004236"/>
    </source>
</evidence>
<evidence type="ECO:0000256" key="3">
    <source>
        <dbReference type="ARBA" id="ARBA00022729"/>
    </source>
</evidence>
<keyword evidence="5" id="KW-1064">Adaptive immunity</keyword>
<evidence type="ECO:0000256" key="11">
    <source>
        <dbReference type="ARBA" id="ARBA00043266"/>
    </source>
</evidence>
<dbReference type="SMART" id="SM00409">
    <property type="entry name" value="IG"/>
    <property type="match status" value="1"/>
</dbReference>
<dbReference type="InParanoid" id="A0A6I8NSM0"/>
<dbReference type="Proteomes" id="UP000002279">
    <property type="component" value="Unplaced"/>
</dbReference>
<reference evidence="15" key="2">
    <citation type="submission" date="2025-09" db="UniProtKB">
        <authorList>
            <consortium name="Ensembl"/>
        </authorList>
    </citation>
    <scope>IDENTIFICATION</scope>
    <source>
        <strain evidence="15">Glennie</strain>
    </source>
</reference>
<evidence type="ECO:0000256" key="9">
    <source>
        <dbReference type="ARBA" id="ARBA00023319"/>
    </source>
</evidence>
<keyword evidence="8" id="KW-0675">Receptor</keyword>
<dbReference type="RefSeq" id="XP_028927222.1">
    <property type="nucleotide sequence ID" value="XM_029071389.1"/>
</dbReference>
<dbReference type="InterPro" id="IPR013106">
    <property type="entry name" value="Ig_V-set"/>
</dbReference>
<keyword evidence="6" id="KW-0472">Membrane</keyword>
<comment type="subcellular location">
    <subcellularLocation>
        <location evidence="1">Cell membrane</location>
    </subcellularLocation>
</comment>
<evidence type="ECO:0000256" key="2">
    <source>
        <dbReference type="ARBA" id="ARBA00022475"/>
    </source>
</evidence>
<reference evidence="15" key="1">
    <citation type="submission" date="2025-08" db="UniProtKB">
        <authorList>
            <consortium name="Ensembl"/>
        </authorList>
    </citation>
    <scope>IDENTIFICATION</scope>
    <source>
        <strain evidence="15">Glennie</strain>
    </source>
</reference>
<dbReference type="GO" id="GO:0002250">
    <property type="term" value="P:adaptive immune response"/>
    <property type="evidence" value="ECO:0007669"/>
    <property type="project" value="UniProtKB-KW"/>
</dbReference>
<gene>
    <name evidence="15" type="primary">LOC114813886</name>
</gene>
<dbReference type="PANTHER" id="PTHR19256:SF63">
    <property type="entry name" value="T CELL RECEPTOR GAMMA VARIABLE 3-RELATED"/>
    <property type="match status" value="1"/>
</dbReference>
<dbReference type="Pfam" id="PF07686">
    <property type="entry name" value="V-set"/>
    <property type="match status" value="1"/>
</dbReference>
<evidence type="ECO:0000256" key="6">
    <source>
        <dbReference type="ARBA" id="ARBA00023136"/>
    </source>
</evidence>
<proteinExistence type="predicted"/>
<feature type="domain" description="Ig-like" evidence="14">
    <location>
        <begin position="14"/>
        <end position="113"/>
    </location>
</feature>
<dbReference type="SMART" id="SM00406">
    <property type="entry name" value="IGv"/>
    <property type="match status" value="1"/>
</dbReference>
<keyword evidence="11" id="KW-1279">T cell receptor</keyword>
<dbReference type="InterPro" id="IPR051117">
    <property type="entry name" value="TRG_var/const_region"/>
</dbReference>
<evidence type="ECO:0000259" key="14">
    <source>
        <dbReference type="PROSITE" id="PS50835"/>
    </source>
</evidence>
<dbReference type="InterPro" id="IPR003599">
    <property type="entry name" value="Ig_sub"/>
</dbReference>
<dbReference type="PANTHER" id="PTHR19256">
    <property type="entry name" value="T-CELL RECEPTOR GAMMA CHAIN"/>
    <property type="match status" value="1"/>
</dbReference>
<evidence type="ECO:0000256" key="13">
    <source>
        <dbReference type="SAM" id="SignalP"/>
    </source>
</evidence>
<dbReference type="Ensembl" id="ENSOANT00000049732.1">
    <property type="protein sequence ID" value="ENSOANP00000043563.1"/>
    <property type="gene ID" value="ENSOANG00000038464.1"/>
</dbReference>
<keyword evidence="7" id="KW-1015">Disulfide bond</keyword>
<dbReference type="GeneTree" id="ENSGT00940000153143"/>
<sequence>MLGSVTLFLAALLPAGQTALTLDQPLVSVTKKTGSAATFHCKFSDAKITYIHWYRQQPGKGPQRLLYYNLATSQATLDAGFSSEKITTYTTRDQGCSVVVRKLVMSDAGTYYCATWDSTVKQAPLLLTQKGAGPAPHSSGTESHSQFQAPRQTNRGPRLVSGGNRSNLPAALSLENDLSSPTHLTIPTIPFSDTGGLPVSLSLPEQMLPLSPSDGVCGRTLWLFCPVDFETTQHLP</sequence>
<feature type="chain" id="PRO_5026335939" description="Ig-like domain-containing protein" evidence="13">
    <location>
        <begin position="19"/>
        <end position="236"/>
    </location>
</feature>
<evidence type="ECO:0000313" key="16">
    <source>
        <dbReference type="Proteomes" id="UP000002279"/>
    </source>
</evidence>
<dbReference type="InterPro" id="IPR013783">
    <property type="entry name" value="Ig-like_fold"/>
</dbReference>
<dbReference type="KEGG" id="oaa:114813886"/>
<dbReference type="AlphaFoldDB" id="A0A6I8NSM0"/>
<dbReference type="PROSITE" id="PS50835">
    <property type="entry name" value="IG_LIKE"/>
    <property type="match status" value="1"/>
</dbReference>
<name>A0A6I8NSM0_ORNAN</name>
<accession>A0A6I8NSM0</accession>
<keyword evidence="2" id="KW-1003">Cell membrane</keyword>
<feature type="region of interest" description="Disordered" evidence="12">
    <location>
        <begin position="129"/>
        <end position="166"/>
    </location>
</feature>
<dbReference type="OrthoDB" id="9666149at2759"/>
<organism evidence="15 16">
    <name type="scientific">Ornithorhynchus anatinus</name>
    <name type="common">Duckbill platypus</name>
    <dbReference type="NCBI Taxonomy" id="9258"/>
    <lineage>
        <taxon>Eukaryota</taxon>
        <taxon>Metazoa</taxon>
        <taxon>Chordata</taxon>
        <taxon>Craniata</taxon>
        <taxon>Vertebrata</taxon>
        <taxon>Euteleostomi</taxon>
        <taxon>Mammalia</taxon>
        <taxon>Monotremata</taxon>
        <taxon>Ornithorhynchidae</taxon>
        <taxon>Ornithorhynchus</taxon>
    </lineage>
</organism>
<dbReference type="FunFam" id="2.60.40.10:FF:001866">
    <property type="entry name" value="T cell receptor gamma variable 3"/>
    <property type="match status" value="1"/>
</dbReference>
<dbReference type="Bgee" id="ENSOANG00000038464">
    <property type="expression patterns" value="Expressed in adult mammalian kidney"/>
</dbReference>
<protein>
    <recommendedName>
        <fullName evidence="14">Ig-like domain-containing protein</fullName>
    </recommendedName>
</protein>
<evidence type="ECO:0000256" key="5">
    <source>
        <dbReference type="ARBA" id="ARBA00023130"/>
    </source>
</evidence>
<evidence type="ECO:0000256" key="7">
    <source>
        <dbReference type="ARBA" id="ARBA00023157"/>
    </source>
</evidence>
<keyword evidence="16" id="KW-1185">Reference proteome</keyword>
<dbReference type="FunCoup" id="A0A6I8NSM0">
    <property type="interactions" value="252"/>
</dbReference>
<dbReference type="GO" id="GO:0042101">
    <property type="term" value="C:T cell receptor complex"/>
    <property type="evidence" value="ECO:0007669"/>
    <property type="project" value="UniProtKB-KW"/>
</dbReference>
<comment type="subunit">
    <text evidence="10">Gamma-delta TR is a heterodimer composed of a gamma and delta chain; disulfide-linked. The gamma-delta TR is associated with the transmembrane signaling CD3 coreceptor proteins following the stoichiometry: a single gamma-delta TR heterodimer associates with one CD3D-CD3E heterodimer, one CD3G-CD3E heterodimer and one CD247 homodimer forming a stable octameric structure. Upon activation, gamma-delta TR complex associates with FCER1G to initiate intracellular signaling.</text>
</comment>
<evidence type="ECO:0000256" key="4">
    <source>
        <dbReference type="ARBA" id="ARBA00022859"/>
    </source>
</evidence>
<keyword evidence="4" id="KW-0391">Immunity</keyword>
<evidence type="ECO:0000256" key="8">
    <source>
        <dbReference type="ARBA" id="ARBA00023170"/>
    </source>
</evidence>
<feature type="signal peptide" evidence="13">
    <location>
        <begin position="1"/>
        <end position="18"/>
    </location>
</feature>
<feature type="compositionally biased region" description="Polar residues" evidence="12">
    <location>
        <begin position="138"/>
        <end position="155"/>
    </location>
</feature>
<dbReference type="SUPFAM" id="SSF48726">
    <property type="entry name" value="Immunoglobulin"/>
    <property type="match status" value="1"/>
</dbReference>
<evidence type="ECO:0000256" key="10">
    <source>
        <dbReference type="ARBA" id="ARBA00038578"/>
    </source>
</evidence>
<evidence type="ECO:0000313" key="15">
    <source>
        <dbReference type="Ensembl" id="ENSOANP00000043563.1"/>
    </source>
</evidence>
<dbReference type="GO" id="GO:0009897">
    <property type="term" value="C:external side of plasma membrane"/>
    <property type="evidence" value="ECO:0000318"/>
    <property type="project" value="GO_Central"/>
</dbReference>
<evidence type="ECO:0000256" key="12">
    <source>
        <dbReference type="SAM" id="MobiDB-lite"/>
    </source>
</evidence>
<keyword evidence="9" id="KW-0393">Immunoglobulin domain</keyword>
<dbReference type="InterPro" id="IPR007110">
    <property type="entry name" value="Ig-like_dom"/>
</dbReference>
<dbReference type="InterPro" id="IPR036179">
    <property type="entry name" value="Ig-like_dom_sf"/>
</dbReference>
<dbReference type="GeneID" id="114813886"/>
<dbReference type="Gene3D" id="2.60.40.10">
    <property type="entry name" value="Immunoglobulins"/>
    <property type="match status" value="1"/>
</dbReference>
<keyword evidence="3 13" id="KW-0732">Signal</keyword>